<dbReference type="InterPro" id="IPR003593">
    <property type="entry name" value="AAA+_ATPase"/>
</dbReference>
<dbReference type="SMART" id="SM00382">
    <property type="entry name" value="AAA"/>
    <property type="match status" value="1"/>
</dbReference>
<evidence type="ECO:0000313" key="7">
    <source>
        <dbReference type="EMBL" id="OWW21424.1"/>
    </source>
</evidence>
<dbReference type="OrthoDB" id="9761705at2"/>
<reference evidence="7 8" key="1">
    <citation type="submission" date="2016-02" db="EMBL/GenBank/DDBJ databases">
        <authorList>
            <person name="Wen L."/>
            <person name="He K."/>
            <person name="Yang H."/>
        </authorList>
    </citation>
    <scope>NUCLEOTIDE SEQUENCE [LARGE SCALE GENOMIC DNA]</scope>
    <source>
        <strain evidence="7 8">TSA40</strain>
    </source>
</reference>
<keyword evidence="5" id="KW-0804">Transcription</keyword>
<evidence type="ECO:0000256" key="2">
    <source>
        <dbReference type="ARBA" id="ARBA00022840"/>
    </source>
</evidence>
<evidence type="ECO:0000259" key="6">
    <source>
        <dbReference type="PROSITE" id="PS50045"/>
    </source>
</evidence>
<dbReference type="Gene3D" id="3.40.50.300">
    <property type="entry name" value="P-loop containing nucleotide triphosphate hydrolases"/>
    <property type="match status" value="1"/>
</dbReference>
<dbReference type="InterPro" id="IPR002078">
    <property type="entry name" value="Sigma_54_int"/>
</dbReference>
<dbReference type="GO" id="GO:0003677">
    <property type="term" value="F:DNA binding"/>
    <property type="evidence" value="ECO:0007669"/>
    <property type="project" value="UniProtKB-KW"/>
</dbReference>
<protein>
    <submittedName>
        <fullName evidence="7">Transcriptional regulator</fullName>
    </submittedName>
</protein>
<comment type="caution">
    <text evidence="7">The sequence shown here is derived from an EMBL/GenBank/DDBJ whole genome shotgun (WGS) entry which is preliminary data.</text>
</comment>
<gene>
    <name evidence="7" type="ORF">AYR66_19975</name>
</gene>
<keyword evidence="8" id="KW-1185">Reference proteome</keyword>
<dbReference type="PANTHER" id="PTHR32071:SF81">
    <property type="entry name" value="PROPIONATE CATABOLISM OPERON REGULATORY PROTEIN"/>
    <property type="match status" value="1"/>
</dbReference>
<dbReference type="SUPFAM" id="SSF46689">
    <property type="entry name" value="Homeodomain-like"/>
    <property type="match status" value="1"/>
</dbReference>
<dbReference type="Proteomes" id="UP000197535">
    <property type="component" value="Unassembled WGS sequence"/>
</dbReference>
<keyword evidence="1" id="KW-0547">Nucleotide-binding</keyword>
<evidence type="ECO:0000256" key="5">
    <source>
        <dbReference type="ARBA" id="ARBA00023163"/>
    </source>
</evidence>
<keyword evidence="3" id="KW-0805">Transcription regulation</keyword>
<sequence length="435" mass="48839">MKLFDQRLGGTSVTYAGVLEKIEIMRNTLRWASKLERADIEKLLRHANTLRDEVMQMSHKERFVRAATAEVEPLEPIERPPGERRKGLMDRSFIFEGTFGDNPKLLESLEIAEKAAPTDLPVLIDGESGTGKELMAKVIHANGSRADKPYISVNCGAIPDNLLESELFGHKKGAFTGAANDRKGKFESAHKGTIFLDEIGELPLQGQVKLLRVLQAHEIQRVGSDEIINVDTRIVAATNKNLRKLIEEGSFREDLFYRLSVIHVTLPPLRERKDEIPLLISFFCDEAAEALKRAPVKMTPRLRDFMLHYSYPGNIRELRNLIYRLSCLAGDMADIVHLPEDIRPKAPARAITAGPMDIEAMKLTSLSDAKRAASDEAERAFLEHGLKEVGGTVAELARRCDMNRSHLQMLLKKHGIRSKDFRRQAAEAQEKGKAH</sequence>
<dbReference type="PANTHER" id="PTHR32071">
    <property type="entry name" value="TRANSCRIPTIONAL REGULATORY PROTEIN"/>
    <property type="match status" value="1"/>
</dbReference>
<evidence type="ECO:0000256" key="3">
    <source>
        <dbReference type="ARBA" id="ARBA00023015"/>
    </source>
</evidence>
<dbReference type="Pfam" id="PF00158">
    <property type="entry name" value="Sigma54_activat"/>
    <property type="match status" value="1"/>
</dbReference>
<dbReference type="SUPFAM" id="SSF52540">
    <property type="entry name" value="P-loop containing nucleoside triphosphate hydrolases"/>
    <property type="match status" value="1"/>
</dbReference>
<dbReference type="RefSeq" id="WP_088708281.1">
    <property type="nucleotide sequence ID" value="NZ_LSTO01000001.1"/>
</dbReference>
<evidence type="ECO:0000256" key="1">
    <source>
        <dbReference type="ARBA" id="ARBA00022741"/>
    </source>
</evidence>
<dbReference type="AlphaFoldDB" id="A0A254TFN7"/>
<dbReference type="InterPro" id="IPR025943">
    <property type="entry name" value="Sigma_54_int_dom_ATP-bd_2"/>
</dbReference>
<dbReference type="PROSITE" id="PS00688">
    <property type="entry name" value="SIGMA54_INTERACT_3"/>
    <property type="match status" value="1"/>
</dbReference>
<evidence type="ECO:0000313" key="8">
    <source>
        <dbReference type="Proteomes" id="UP000197535"/>
    </source>
</evidence>
<dbReference type="Gene3D" id="1.10.10.60">
    <property type="entry name" value="Homeodomain-like"/>
    <property type="match status" value="1"/>
</dbReference>
<dbReference type="InterPro" id="IPR027417">
    <property type="entry name" value="P-loop_NTPase"/>
</dbReference>
<dbReference type="InterPro" id="IPR058031">
    <property type="entry name" value="AAA_lid_NorR"/>
</dbReference>
<organism evidence="7 8">
    <name type="scientific">Noviherbaspirillum denitrificans</name>
    <dbReference type="NCBI Taxonomy" id="1968433"/>
    <lineage>
        <taxon>Bacteria</taxon>
        <taxon>Pseudomonadati</taxon>
        <taxon>Pseudomonadota</taxon>
        <taxon>Betaproteobacteria</taxon>
        <taxon>Burkholderiales</taxon>
        <taxon>Oxalobacteraceae</taxon>
        <taxon>Noviherbaspirillum</taxon>
    </lineage>
</organism>
<dbReference type="InterPro" id="IPR025662">
    <property type="entry name" value="Sigma_54_int_dom_ATP-bd_1"/>
</dbReference>
<dbReference type="GO" id="GO:0006355">
    <property type="term" value="P:regulation of DNA-templated transcription"/>
    <property type="evidence" value="ECO:0007669"/>
    <property type="project" value="InterPro"/>
</dbReference>
<dbReference type="PROSITE" id="PS00676">
    <property type="entry name" value="SIGMA54_INTERACT_2"/>
    <property type="match status" value="1"/>
</dbReference>
<dbReference type="GO" id="GO:0005524">
    <property type="term" value="F:ATP binding"/>
    <property type="evidence" value="ECO:0007669"/>
    <property type="project" value="UniProtKB-KW"/>
</dbReference>
<evidence type="ECO:0000256" key="4">
    <source>
        <dbReference type="ARBA" id="ARBA00023125"/>
    </source>
</evidence>
<dbReference type="Pfam" id="PF25601">
    <property type="entry name" value="AAA_lid_14"/>
    <property type="match status" value="1"/>
</dbReference>
<proteinExistence type="predicted"/>
<feature type="domain" description="Sigma-54 factor interaction" evidence="6">
    <location>
        <begin position="98"/>
        <end position="327"/>
    </location>
</feature>
<dbReference type="EMBL" id="LSTO01000001">
    <property type="protein sequence ID" value="OWW21424.1"/>
    <property type="molecule type" value="Genomic_DNA"/>
</dbReference>
<dbReference type="PROSITE" id="PS00675">
    <property type="entry name" value="SIGMA54_INTERACT_1"/>
    <property type="match status" value="1"/>
</dbReference>
<name>A0A254TFN7_9BURK</name>
<accession>A0A254TFN7</accession>
<dbReference type="Gene3D" id="1.10.8.60">
    <property type="match status" value="1"/>
</dbReference>
<keyword evidence="2" id="KW-0067">ATP-binding</keyword>
<keyword evidence="4" id="KW-0238">DNA-binding</keyword>
<dbReference type="InterPro" id="IPR009057">
    <property type="entry name" value="Homeodomain-like_sf"/>
</dbReference>
<dbReference type="FunFam" id="3.40.50.300:FF:000006">
    <property type="entry name" value="DNA-binding transcriptional regulator NtrC"/>
    <property type="match status" value="1"/>
</dbReference>
<dbReference type="CDD" id="cd00009">
    <property type="entry name" value="AAA"/>
    <property type="match status" value="1"/>
</dbReference>
<dbReference type="InterPro" id="IPR025944">
    <property type="entry name" value="Sigma_54_int_dom_CS"/>
</dbReference>
<dbReference type="PROSITE" id="PS50045">
    <property type="entry name" value="SIGMA54_INTERACT_4"/>
    <property type="match status" value="1"/>
</dbReference>